<gene>
    <name evidence="2" type="ORF">TVY486_0401650</name>
</gene>
<evidence type="ECO:0000256" key="1">
    <source>
        <dbReference type="SAM" id="Coils"/>
    </source>
</evidence>
<reference evidence="2" key="1">
    <citation type="journal article" date="2012" name="Proc. Natl. Acad. Sci. U.S.A.">
        <title>Antigenic diversity is generated by distinct evolutionary mechanisms in African trypanosome species.</title>
        <authorList>
            <person name="Jackson A.P."/>
            <person name="Berry A."/>
            <person name="Aslett M."/>
            <person name="Allison H.C."/>
            <person name="Burton P."/>
            <person name="Vavrova-Anderson J."/>
            <person name="Brown R."/>
            <person name="Browne H."/>
            <person name="Corton N."/>
            <person name="Hauser H."/>
            <person name="Gamble J."/>
            <person name="Gilderthorp R."/>
            <person name="Marcello L."/>
            <person name="McQuillan J."/>
            <person name="Otto T.D."/>
            <person name="Quail M.A."/>
            <person name="Sanders M.J."/>
            <person name="van Tonder A."/>
            <person name="Ginger M.L."/>
            <person name="Field M.C."/>
            <person name="Barry J.D."/>
            <person name="Hertz-Fowler C."/>
            <person name="Berriman M."/>
        </authorList>
    </citation>
    <scope>NUCLEOTIDE SEQUENCE</scope>
    <source>
        <strain evidence="2">Y486</strain>
    </source>
</reference>
<dbReference type="InterPro" id="IPR036249">
    <property type="entry name" value="Thioredoxin-like_sf"/>
</dbReference>
<dbReference type="VEuPathDB" id="TriTrypDB:TvY486_0401650"/>
<name>G0TU65_TRYVY</name>
<protein>
    <recommendedName>
        <fullName evidence="3">Thioredoxin-like fold domain-containing protein</fullName>
    </recommendedName>
</protein>
<dbReference type="EMBL" id="HE573020">
    <property type="protein sequence ID" value="CCC47499.1"/>
    <property type="molecule type" value="Genomic_DNA"/>
</dbReference>
<proteinExistence type="predicted"/>
<dbReference type="CDD" id="cd02972">
    <property type="entry name" value="DsbA_family"/>
    <property type="match status" value="1"/>
</dbReference>
<feature type="coiled-coil region" evidence="1">
    <location>
        <begin position="171"/>
        <end position="216"/>
    </location>
</feature>
<sequence>MSDGDSDVSSIDELTKRFAPLYCKEDFDNQVVPEQEALCVVVVTSFLCPHSKEMLPIIQQRFVMRDSYQTRRVRYFHVALVPENKTDIKGLLQKDPVYMATKRPPTELQKKDLQRQAYLNLMEFLSFLEVRSTPCMLFFVTGKLVRLSDEVMDSPRLTATGSSMAKWEAVLQNAVIRRNTLMREYDEAKRQERRRLAKERRREARRLAKLEEAEEDEEDY</sequence>
<dbReference type="OMA" id="PCMLFFV"/>
<dbReference type="AlphaFoldDB" id="G0TU65"/>
<evidence type="ECO:0008006" key="3">
    <source>
        <dbReference type="Google" id="ProtNLM"/>
    </source>
</evidence>
<organism evidence="2">
    <name type="scientific">Trypanosoma vivax (strain Y486)</name>
    <dbReference type="NCBI Taxonomy" id="1055687"/>
    <lineage>
        <taxon>Eukaryota</taxon>
        <taxon>Discoba</taxon>
        <taxon>Euglenozoa</taxon>
        <taxon>Kinetoplastea</taxon>
        <taxon>Metakinetoplastina</taxon>
        <taxon>Trypanosomatida</taxon>
        <taxon>Trypanosomatidae</taxon>
        <taxon>Trypanosoma</taxon>
        <taxon>Duttonella</taxon>
    </lineage>
</organism>
<keyword evidence="1" id="KW-0175">Coiled coil</keyword>
<accession>G0TU65</accession>
<evidence type="ECO:0000313" key="2">
    <source>
        <dbReference type="EMBL" id="CCC47499.1"/>
    </source>
</evidence>
<dbReference type="SUPFAM" id="SSF52833">
    <property type="entry name" value="Thioredoxin-like"/>
    <property type="match status" value="1"/>
</dbReference>